<feature type="compositionally biased region" description="Low complexity" evidence="1">
    <location>
        <begin position="316"/>
        <end position="325"/>
    </location>
</feature>
<dbReference type="Proteomes" id="UP000225706">
    <property type="component" value="Unassembled WGS sequence"/>
</dbReference>
<dbReference type="EMBL" id="LSMT01000080">
    <property type="protein sequence ID" value="PFX28624.1"/>
    <property type="molecule type" value="Genomic_DNA"/>
</dbReference>
<dbReference type="GO" id="GO:0032007">
    <property type="term" value="P:negative regulation of TOR signaling"/>
    <property type="evidence" value="ECO:0007669"/>
    <property type="project" value="InterPro"/>
</dbReference>
<proteinExistence type="predicted"/>
<dbReference type="OrthoDB" id="9992964at2759"/>
<evidence type="ECO:0000256" key="1">
    <source>
        <dbReference type="SAM" id="MobiDB-lite"/>
    </source>
</evidence>
<dbReference type="Pfam" id="PF15798">
    <property type="entry name" value="PRAS"/>
    <property type="match status" value="1"/>
</dbReference>
<keyword evidence="3" id="KW-1185">Reference proteome</keyword>
<dbReference type="GO" id="GO:0048011">
    <property type="term" value="P:neurotrophin TRK receptor signaling pathway"/>
    <property type="evidence" value="ECO:0007669"/>
    <property type="project" value="InterPro"/>
</dbReference>
<evidence type="ECO:0008006" key="4">
    <source>
        <dbReference type="Google" id="ProtNLM"/>
    </source>
</evidence>
<protein>
    <recommendedName>
        <fullName evidence="4">Proline-rich AKT1 substrate 1</fullName>
    </recommendedName>
</protein>
<organism evidence="2 3">
    <name type="scientific">Stylophora pistillata</name>
    <name type="common">Smooth cauliflower coral</name>
    <dbReference type="NCBI Taxonomy" id="50429"/>
    <lineage>
        <taxon>Eukaryota</taxon>
        <taxon>Metazoa</taxon>
        <taxon>Cnidaria</taxon>
        <taxon>Anthozoa</taxon>
        <taxon>Hexacorallia</taxon>
        <taxon>Scleractinia</taxon>
        <taxon>Astrocoeniina</taxon>
        <taxon>Pocilloporidae</taxon>
        <taxon>Stylophora</taxon>
    </lineage>
</organism>
<dbReference type="STRING" id="50429.A0A2B4SD71"/>
<evidence type="ECO:0000313" key="2">
    <source>
        <dbReference type="EMBL" id="PFX28624.1"/>
    </source>
</evidence>
<dbReference type="GO" id="GO:0005737">
    <property type="term" value="C:cytoplasm"/>
    <property type="evidence" value="ECO:0007669"/>
    <property type="project" value="TreeGrafter"/>
</dbReference>
<feature type="region of interest" description="Disordered" evidence="1">
    <location>
        <begin position="261"/>
        <end position="282"/>
    </location>
</feature>
<dbReference type="AlphaFoldDB" id="A0A2B4SD71"/>
<dbReference type="PANTHER" id="PTHR21844:SF2">
    <property type="entry name" value="PROLINE-RICH AKT1 SUBSTRATE 1"/>
    <property type="match status" value="1"/>
</dbReference>
<gene>
    <name evidence="2" type="ORF">AWC38_SpisGene6663</name>
</gene>
<evidence type="ECO:0000313" key="3">
    <source>
        <dbReference type="Proteomes" id="UP000225706"/>
    </source>
</evidence>
<name>A0A2B4SD71_STYPI</name>
<dbReference type="InterPro" id="IPR026682">
    <property type="entry name" value="AKT1S1"/>
</dbReference>
<accession>A0A2B4SD71</accession>
<feature type="region of interest" description="Disordered" evidence="1">
    <location>
        <begin position="385"/>
        <end position="404"/>
    </location>
</feature>
<reference evidence="2" key="1">
    <citation type="journal article" date="2017" name="J. ISSAAS">
        <title>Comparative analysis of the genomes of Stylophora pistillata and Acropora digitifera provides evidence for extensive differences between species of corals.</title>
        <authorList>
            <person name="Voolstra C.R."/>
            <person name="Li Y."/>
            <person name="Liew Y.J."/>
            <person name="Baumgarten S."/>
            <person name="Zoccola D."/>
            <person name="Flot J.-F."/>
            <person name="Tambutte S."/>
            <person name="Allemand D."/>
            <person name="Aranda M."/>
        </authorList>
    </citation>
    <scope>NUCLEOTIDE SEQUENCE</scope>
    <source>
        <strain evidence="2">CSM Monaco</strain>
        <tissue evidence="2">Whole animal</tissue>
    </source>
</reference>
<dbReference type="PANTHER" id="PTHR21844">
    <property type="entry name" value="AKT1 SUBSTRATE 1 PROTEIN"/>
    <property type="match status" value="1"/>
</dbReference>
<sequence length="404" mass="45357">MSKFKCKCLNVTIHVKEKATREAEGTAFVSENCSEPFFTKELYEVELAVGGITKEVGSLVRETQAEDWDVFTCINCNMDTHALHTVKKYDRVLINRGMESDPVVHSESASSSEYSSIFKLILKPAKDNDPDVGDNSFAGNAILLGQDRIPVAMVSVQEQVKKFLQAEEDAMNERIRKFVAEQKRAFTALQAQVFKDKKAVYCAIKREEEKAMESSLDEAMADSSFDTPMSFKPVATTPGWNDHPPDQVNQVHITQVAPHKFPLHPGAHPPRKTKRLPHKSRQKNLIQSDADPVFTLDDFTDDCEPFFESEEDDFSSSDNSFQSEEPIYNPGLKNVQKCTQYSSSLPISMPAGKISPPMDDQEFAIPEPSKIGESMKALARSVHDASEKLFGELPRPRRSTYSHR</sequence>
<comment type="caution">
    <text evidence="2">The sequence shown here is derived from an EMBL/GenBank/DDBJ whole genome shotgun (WGS) entry which is preliminary data.</text>
</comment>
<feature type="region of interest" description="Disordered" evidence="1">
    <location>
        <begin position="308"/>
        <end position="330"/>
    </location>
</feature>
<feature type="compositionally biased region" description="Basic residues" evidence="1">
    <location>
        <begin position="269"/>
        <end position="282"/>
    </location>
</feature>